<dbReference type="InterPro" id="IPR018203">
    <property type="entry name" value="GDP_dissociation_inhibitor"/>
</dbReference>
<comment type="similarity">
    <text evidence="1">Belongs to the Rab GDI family.</text>
</comment>
<evidence type="ECO:0000256" key="1">
    <source>
        <dbReference type="ARBA" id="ARBA00005593"/>
    </source>
</evidence>
<feature type="compositionally biased region" description="Basic and acidic residues" evidence="2">
    <location>
        <begin position="7"/>
        <end position="21"/>
    </location>
</feature>
<evidence type="ECO:0000256" key="2">
    <source>
        <dbReference type="SAM" id="MobiDB-lite"/>
    </source>
</evidence>
<dbReference type="Pfam" id="PF00996">
    <property type="entry name" value="GDI"/>
    <property type="match status" value="2"/>
</dbReference>
<proteinExistence type="inferred from homology"/>
<dbReference type="PANTHER" id="PTHR11787">
    <property type="entry name" value="RAB GDP-DISSOCIATION INHIBITOR"/>
    <property type="match status" value="1"/>
</dbReference>
<dbReference type="Gene3D" id="3.50.50.60">
    <property type="entry name" value="FAD/NAD(P)-binding domain"/>
    <property type="match status" value="1"/>
</dbReference>
<feature type="region of interest" description="Disordered" evidence="2">
    <location>
        <begin position="1"/>
        <end position="21"/>
    </location>
</feature>
<gene>
    <name evidence="3" type="ORF">A3770_04p31570</name>
</gene>
<organism evidence="3 4">
    <name type="scientific">Chloropicon primus</name>
    <dbReference type="NCBI Taxonomy" id="1764295"/>
    <lineage>
        <taxon>Eukaryota</taxon>
        <taxon>Viridiplantae</taxon>
        <taxon>Chlorophyta</taxon>
        <taxon>Chloropicophyceae</taxon>
        <taxon>Chloropicales</taxon>
        <taxon>Chloropicaceae</taxon>
        <taxon>Chloropicon</taxon>
    </lineage>
</organism>
<dbReference type="GO" id="GO:0016192">
    <property type="term" value="P:vesicle-mediated transport"/>
    <property type="evidence" value="ECO:0007669"/>
    <property type="project" value="TreeGrafter"/>
</dbReference>
<keyword evidence="4" id="KW-1185">Reference proteome</keyword>
<feature type="compositionally biased region" description="Acidic residues" evidence="2">
    <location>
        <begin position="578"/>
        <end position="592"/>
    </location>
</feature>
<reference evidence="3 4" key="1">
    <citation type="submission" date="2018-07" db="EMBL/GenBank/DDBJ databases">
        <title>The complete nuclear genome of the prasinophyte Chloropicon primus (CCMP1205).</title>
        <authorList>
            <person name="Pombert J.-F."/>
            <person name="Otis C."/>
            <person name="Turmel M."/>
            <person name="Lemieux C."/>
        </authorList>
    </citation>
    <scope>NUCLEOTIDE SEQUENCE [LARGE SCALE GENOMIC DNA]</scope>
    <source>
        <strain evidence="3 4">CCMP1205</strain>
    </source>
</reference>
<feature type="region of interest" description="Disordered" evidence="2">
    <location>
        <begin position="574"/>
        <end position="593"/>
    </location>
</feature>
<protein>
    <submittedName>
        <fullName evidence="3">Rab GDP dissociation inhibitor protein</fullName>
    </submittedName>
</protein>
<dbReference type="STRING" id="1764295.A0A5B8MJQ7"/>
<dbReference type="AlphaFoldDB" id="A0A5B8MJQ7"/>
<evidence type="ECO:0000313" key="3">
    <source>
        <dbReference type="EMBL" id="QDZ20639.1"/>
    </source>
</evidence>
<dbReference type="GO" id="GO:0005092">
    <property type="term" value="F:GDP-dissociation inhibitor activity"/>
    <property type="evidence" value="ECO:0007669"/>
    <property type="project" value="InterPro"/>
</dbReference>
<name>A0A5B8MJQ7_9CHLO</name>
<dbReference type="OrthoDB" id="9446342at2759"/>
<dbReference type="GO" id="GO:0005829">
    <property type="term" value="C:cytosol"/>
    <property type="evidence" value="ECO:0007669"/>
    <property type="project" value="TreeGrafter"/>
</dbReference>
<dbReference type="GO" id="GO:0005634">
    <property type="term" value="C:nucleus"/>
    <property type="evidence" value="ECO:0007669"/>
    <property type="project" value="TreeGrafter"/>
</dbReference>
<dbReference type="EMBL" id="CP031037">
    <property type="protein sequence ID" value="QDZ20639.1"/>
    <property type="molecule type" value="Genomic_DNA"/>
</dbReference>
<evidence type="ECO:0000313" key="4">
    <source>
        <dbReference type="Proteomes" id="UP000316726"/>
    </source>
</evidence>
<dbReference type="PANTHER" id="PTHR11787:SF4">
    <property type="entry name" value="CHM, RAB ESCORT PROTEIN 1"/>
    <property type="match status" value="1"/>
</dbReference>
<dbReference type="Gene3D" id="1.10.405.10">
    <property type="entry name" value="Guanine Nucleotide Dissociation Inhibitor, domain 1"/>
    <property type="match status" value="1"/>
</dbReference>
<dbReference type="Proteomes" id="UP000316726">
    <property type="component" value="Chromosome 4"/>
</dbReference>
<dbReference type="PRINTS" id="PR00891">
    <property type="entry name" value="RABGDIREP"/>
</dbReference>
<dbReference type="InterPro" id="IPR036188">
    <property type="entry name" value="FAD/NAD-bd_sf"/>
</dbReference>
<dbReference type="SUPFAM" id="SSF51905">
    <property type="entry name" value="FAD/NAD(P)-binding domain"/>
    <property type="match status" value="1"/>
</dbReference>
<dbReference type="GO" id="GO:0005968">
    <property type="term" value="C:Rab-protein geranylgeranyltransferase complex"/>
    <property type="evidence" value="ECO:0007669"/>
    <property type="project" value="TreeGrafter"/>
</dbReference>
<accession>A0A5B8MJQ7</accession>
<dbReference type="Gene3D" id="3.30.519.10">
    <property type="entry name" value="Guanine Nucleotide Dissociation Inhibitor, domain 2"/>
    <property type="match status" value="1"/>
</dbReference>
<sequence length="615" mass="65407">MASRVRLLHEPSAEDGEDKKEDACEEWQHCDVIVVGTGLPESIAAAALARRGVRVLHLEPNDSYGGKCWATRRLGDVLRDLATARDGTGLDGGSTGTVEADPGIVNFAYPRSRNIGDVSILVSAEAGSLNEAGVSLAEDFAKDVESIQFDLACAPKLCLGAGDMIDTLIASDAHRYLEFKAVQSSTLWVANEGAGDHDGQEASSFVVPASRSDIFKSKDLGPVEKRLLMRYLKSEQDSLGAGDNGGPGPSSAEVAGLSMVEYLRDVHKLPKKLRSIVMYGIADLDGEGGEEEGPSAEEGRQRLYKYAKSINRFGPGVGALLACNYGNGELSQAFCRLAAVHGATYVLNYAPTRAEALPASCPEEGAGEQEKPDTYEVHIKGAVPVRCKKILLGPEVSLSSDRNEEVGKVFRCACVAKKKESPAKKGGNIQLHVFSPHTVGGNPHTIRAVCIEGNALNTCGSESLVVIYLSCRAQAQNPSSERTSPRHVLEGALCKLASLQDLDGAPELASESKDLPKALLCLYYTQRDGRSDLAELGEGIVQLGGPDASLGFQNIVESSGKCVSRLYPDFETLFPSEDGQDASLEDSEDEAEASYLERVLQSVSKSEQAGEGGEG</sequence>
<dbReference type="GO" id="GO:0007264">
    <property type="term" value="P:small GTPase-mediated signal transduction"/>
    <property type="evidence" value="ECO:0007669"/>
    <property type="project" value="InterPro"/>
</dbReference>